<evidence type="ECO:0000313" key="1">
    <source>
        <dbReference type="EMBL" id="MBM0635451.1"/>
    </source>
</evidence>
<gene>
    <name evidence="1" type="ORF">JDW19_20290</name>
</gene>
<proteinExistence type="predicted"/>
<comment type="caution">
    <text evidence="1">The sequence shown here is derived from an EMBL/GenBank/DDBJ whole genome shotgun (WGS) entry which is preliminary data.</text>
</comment>
<reference evidence="1" key="1">
    <citation type="submission" date="2020-12" db="EMBL/GenBank/DDBJ databases">
        <title>Paenibacillus polymyxa LMG 27872: a double-edged sword.</title>
        <authorList>
            <person name="Langendries S."/>
            <person name="Garcia Mendez S."/>
            <person name="Beirinckx S."/>
            <person name="Viaene T."/>
            <person name="Baeyen S."/>
            <person name="Goeminne G."/>
            <person name="Willems A."/>
            <person name="Debode J."/>
            <person name="Goormachtig S."/>
        </authorList>
    </citation>
    <scope>NUCLEOTIDE SEQUENCE</scope>
    <source>
        <strain evidence="1">LMG 27872</strain>
    </source>
</reference>
<dbReference type="EMBL" id="JAEHFQ010000013">
    <property type="protein sequence ID" value="MBM0635451.1"/>
    <property type="molecule type" value="Genomic_DNA"/>
</dbReference>
<accession>A0A8I1J8N5</accession>
<evidence type="ECO:0008006" key="3">
    <source>
        <dbReference type="Google" id="ProtNLM"/>
    </source>
</evidence>
<organism evidence="1 2">
    <name type="scientific">Paenibacillus polymyxa</name>
    <name type="common">Bacillus polymyxa</name>
    <dbReference type="NCBI Taxonomy" id="1406"/>
    <lineage>
        <taxon>Bacteria</taxon>
        <taxon>Bacillati</taxon>
        <taxon>Bacillota</taxon>
        <taxon>Bacilli</taxon>
        <taxon>Bacillales</taxon>
        <taxon>Paenibacillaceae</taxon>
        <taxon>Paenibacillus</taxon>
    </lineage>
</organism>
<evidence type="ECO:0000313" key="2">
    <source>
        <dbReference type="Proteomes" id="UP000650605"/>
    </source>
</evidence>
<dbReference type="RefSeq" id="WP_165150043.1">
    <property type="nucleotide sequence ID" value="NZ_JAEHFQ010000013.1"/>
</dbReference>
<name>A0A8I1J8N5_PAEPO</name>
<dbReference type="Proteomes" id="UP000650605">
    <property type="component" value="Unassembled WGS sequence"/>
</dbReference>
<protein>
    <recommendedName>
        <fullName evidence="3">SPASM domain-containing protein</fullName>
    </recommendedName>
</protein>
<dbReference type="AlphaFoldDB" id="A0A8I1J8N5"/>
<sequence length="274" mass="31397">MNTEVILIRVSPKAVFSYDIENGHFHRENPYSEVTDYSYSSEFKHHKRANDLSNFVKIERVYQLENTDKAQAEIAQLARRLHLTDFNVIEGPLERPEFVADYRPSSPTAYLDFFLQKWHRGCSPLYSEEELQEGENHIKNLRHTHPSYGELNEYEYIAKMLSMLDSNQTQLFPCEAGVHSFQVNGDGALFRCNRYAKAGLEKSSDEIGCIDSVDDLAPCKSCFSRYMCGGRCNLLINQLQSNACVLFREFTIVLLKAIISHHLAEKSAGILVKE</sequence>